<keyword evidence="3" id="KW-1185">Reference proteome</keyword>
<evidence type="ECO:0000313" key="3">
    <source>
        <dbReference type="Proteomes" id="UP001597197"/>
    </source>
</evidence>
<evidence type="ECO:0000256" key="1">
    <source>
        <dbReference type="SAM" id="SignalP"/>
    </source>
</evidence>
<comment type="caution">
    <text evidence="2">The sequence shown here is derived from an EMBL/GenBank/DDBJ whole genome shotgun (WGS) entry which is preliminary data.</text>
</comment>
<dbReference type="Proteomes" id="UP001597197">
    <property type="component" value="Unassembled WGS sequence"/>
</dbReference>
<reference evidence="3" key="1">
    <citation type="journal article" date="2019" name="Int. J. Syst. Evol. Microbiol.">
        <title>The Global Catalogue of Microorganisms (GCM) 10K type strain sequencing project: providing services to taxonomists for standard genome sequencing and annotation.</title>
        <authorList>
            <consortium name="The Broad Institute Genomics Platform"/>
            <consortium name="The Broad Institute Genome Sequencing Center for Infectious Disease"/>
            <person name="Wu L."/>
            <person name="Ma J."/>
        </authorList>
    </citation>
    <scope>NUCLEOTIDE SEQUENCE [LARGE SCALE GENOMIC DNA]</scope>
    <source>
        <strain evidence="3">CGMCC 1.15795</strain>
    </source>
</reference>
<keyword evidence="1" id="KW-0732">Signal</keyword>
<feature type="chain" id="PRO_5045693981" evidence="1">
    <location>
        <begin position="20"/>
        <end position="155"/>
    </location>
</feature>
<gene>
    <name evidence="2" type="ORF">ACFSDX_07265</name>
</gene>
<feature type="signal peptide" evidence="1">
    <location>
        <begin position="1"/>
        <end position="19"/>
    </location>
</feature>
<evidence type="ECO:0000313" key="2">
    <source>
        <dbReference type="EMBL" id="MFD1872220.1"/>
    </source>
</evidence>
<dbReference type="EMBL" id="JBHUFD010000002">
    <property type="protein sequence ID" value="MFD1872220.1"/>
    <property type="molecule type" value="Genomic_DNA"/>
</dbReference>
<organism evidence="2 3">
    <name type="scientific">Hymenobacter bucti</name>
    <dbReference type="NCBI Taxonomy" id="1844114"/>
    <lineage>
        <taxon>Bacteria</taxon>
        <taxon>Pseudomonadati</taxon>
        <taxon>Bacteroidota</taxon>
        <taxon>Cytophagia</taxon>
        <taxon>Cytophagales</taxon>
        <taxon>Hymenobacteraceae</taxon>
        <taxon>Hymenobacter</taxon>
    </lineage>
</organism>
<sequence length="155" mass="16707">MKLLLLAYSLLGPPCKVYATVAASDAWVVATQQLPLRKQVAAVRQRLACDARVRGPVPAAALCVACLTAEGQRAFRAAQEKQRQAEAIDPRPLGVVLFYLIDGQVVAPADTAQWQPLLTRRQVQKIDLLIGKNAAVIAGTRAQGGMVIISTRRQP</sequence>
<name>A0ABW4QS10_9BACT</name>
<protein>
    <submittedName>
        <fullName evidence="2">Uncharacterized protein</fullName>
    </submittedName>
</protein>
<accession>A0ABW4QS10</accession>
<dbReference type="RefSeq" id="WP_382312608.1">
    <property type="nucleotide sequence ID" value="NZ_JBHUFD010000002.1"/>
</dbReference>
<proteinExistence type="predicted"/>